<dbReference type="AlphaFoldDB" id="A0A5C7JA12"/>
<evidence type="ECO:0000313" key="2">
    <source>
        <dbReference type="EMBL" id="TXG77356.1"/>
    </source>
</evidence>
<accession>A0A5C7JA12</accession>
<sequence>MSFAKESQLSFEGTDIPLKPQPQPVLDEDKNELRMSEDHVSMPHIEDLMVEEDEPEDIALEVGSEPIELVLTLDKIPGGLDQEDIVEEPELEVEEPEEVTISDDPW</sequence>
<dbReference type="EMBL" id="SSDS01000048">
    <property type="protein sequence ID" value="TXG77356.1"/>
    <property type="molecule type" value="Genomic_DNA"/>
</dbReference>
<dbReference type="Proteomes" id="UP000321026">
    <property type="component" value="Unassembled WGS sequence"/>
</dbReference>
<evidence type="ECO:0000313" key="3">
    <source>
        <dbReference type="Proteomes" id="UP000321026"/>
    </source>
</evidence>
<organism evidence="2 3">
    <name type="scientific">Candidatus Dojkabacteria bacterium</name>
    <dbReference type="NCBI Taxonomy" id="2099670"/>
    <lineage>
        <taxon>Bacteria</taxon>
        <taxon>Candidatus Dojkabacteria</taxon>
    </lineage>
</organism>
<comment type="caution">
    <text evidence="2">The sequence shown here is derived from an EMBL/GenBank/DDBJ whole genome shotgun (WGS) entry which is preliminary data.</text>
</comment>
<feature type="non-terminal residue" evidence="2">
    <location>
        <position position="106"/>
    </location>
</feature>
<protein>
    <submittedName>
        <fullName evidence="2">Uncharacterized protein</fullName>
    </submittedName>
</protein>
<name>A0A5C7JA12_9BACT</name>
<feature type="region of interest" description="Disordered" evidence="1">
    <location>
        <begin position="1"/>
        <end position="26"/>
    </location>
</feature>
<feature type="compositionally biased region" description="Polar residues" evidence="1">
    <location>
        <begin position="1"/>
        <end position="11"/>
    </location>
</feature>
<evidence type="ECO:0000256" key="1">
    <source>
        <dbReference type="SAM" id="MobiDB-lite"/>
    </source>
</evidence>
<gene>
    <name evidence="2" type="ORF">E6Q11_02955</name>
</gene>
<proteinExistence type="predicted"/>
<reference evidence="2 3" key="1">
    <citation type="submission" date="2018-09" db="EMBL/GenBank/DDBJ databases">
        <title>Metagenome Assembled Genomes from an Advanced Water Purification Facility.</title>
        <authorList>
            <person name="Stamps B.W."/>
            <person name="Spear J.R."/>
        </authorList>
    </citation>
    <scope>NUCLEOTIDE SEQUENCE [LARGE SCALE GENOMIC DNA]</scope>
    <source>
        <strain evidence="2">Bin_63_2</strain>
    </source>
</reference>